<evidence type="ECO:0000313" key="3">
    <source>
        <dbReference type="Proteomes" id="UP000004508"/>
    </source>
</evidence>
<name>D6TY68_KTERA</name>
<evidence type="ECO:0000256" key="1">
    <source>
        <dbReference type="SAM" id="MobiDB-lite"/>
    </source>
</evidence>
<evidence type="ECO:0000313" key="2">
    <source>
        <dbReference type="EMBL" id="EFH85064.1"/>
    </source>
</evidence>
<keyword evidence="3" id="KW-1185">Reference proteome</keyword>
<gene>
    <name evidence="2" type="ORF">Krac_6213</name>
</gene>
<dbReference type="Proteomes" id="UP000004508">
    <property type="component" value="Unassembled WGS sequence"/>
</dbReference>
<dbReference type="AlphaFoldDB" id="D6TY68"/>
<protein>
    <submittedName>
        <fullName evidence="2">Uncharacterized protein</fullName>
    </submittedName>
</protein>
<accession>D6TY68</accession>
<sequence length="52" mass="5846">MRADYLLFPLRGEHGQLNESVAELLHLSWSGSGQDRDPRSSGGEEQDTRSFL</sequence>
<dbReference type="EMBL" id="ADVG01000003">
    <property type="protein sequence ID" value="EFH85064.1"/>
    <property type="molecule type" value="Genomic_DNA"/>
</dbReference>
<comment type="caution">
    <text evidence="2">The sequence shown here is derived from an EMBL/GenBank/DDBJ whole genome shotgun (WGS) entry which is preliminary data.</text>
</comment>
<dbReference type="InParanoid" id="D6TY68"/>
<feature type="region of interest" description="Disordered" evidence="1">
    <location>
        <begin position="29"/>
        <end position="52"/>
    </location>
</feature>
<proteinExistence type="predicted"/>
<organism evidence="2 3">
    <name type="scientific">Ktedonobacter racemifer DSM 44963</name>
    <dbReference type="NCBI Taxonomy" id="485913"/>
    <lineage>
        <taxon>Bacteria</taxon>
        <taxon>Bacillati</taxon>
        <taxon>Chloroflexota</taxon>
        <taxon>Ktedonobacteria</taxon>
        <taxon>Ktedonobacterales</taxon>
        <taxon>Ktedonobacteraceae</taxon>
        <taxon>Ktedonobacter</taxon>
    </lineage>
</organism>
<reference evidence="2 3" key="1">
    <citation type="journal article" date="2011" name="Stand. Genomic Sci.">
        <title>Non-contiguous finished genome sequence and contextual data of the filamentous soil bacterium Ktedonobacter racemifer type strain (SOSP1-21).</title>
        <authorList>
            <person name="Chang Y.J."/>
            <person name="Land M."/>
            <person name="Hauser L."/>
            <person name="Chertkov O."/>
            <person name="Del Rio T.G."/>
            <person name="Nolan M."/>
            <person name="Copeland A."/>
            <person name="Tice H."/>
            <person name="Cheng J.F."/>
            <person name="Lucas S."/>
            <person name="Han C."/>
            <person name="Goodwin L."/>
            <person name="Pitluck S."/>
            <person name="Ivanova N."/>
            <person name="Ovchinikova G."/>
            <person name="Pati A."/>
            <person name="Chen A."/>
            <person name="Palaniappan K."/>
            <person name="Mavromatis K."/>
            <person name="Liolios K."/>
            <person name="Brettin T."/>
            <person name="Fiebig A."/>
            <person name="Rohde M."/>
            <person name="Abt B."/>
            <person name="Goker M."/>
            <person name="Detter J.C."/>
            <person name="Woyke T."/>
            <person name="Bristow J."/>
            <person name="Eisen J.A."/>
            <person name="Markowitz V."/>
            <person name="Hugenholtz P."/>
            <person name="Kyrpides N.C."/>
            <person name="Klenk H.P."/>
            <person name="Lapidus A."/>
        </authorList>
    </citation>
    <scope>NUCLEOTIDE SEQUENCE [LARGE SCALE GENOMIC DNA]</scope>
    <source>
        <strain evidence="3">DSM 44963</strain>
    </source>
</reference>